<dbReference type="Pfam" id="PF01315">
    <property type="entry name" value="Ald_Xan_dh_C"/>
    <property type="match status" value="1"/>
</dbReference>
<dbReference type="SMART" id="SM01008">
    <property type="entry name" value="Ald_Xan_dh_C"/>
    <property type="match status" value="1"/>
</dbReference>
<evidence type="ECO:0000313" key="2">
    <source>
        <dbReference type="EMBL" id="HHK68279.1"/>
    </source>
</evidence>
<reference evidence="2" key="1">
    <citation type="journal article" date="2020" name="mSystems">
        <title>Genome- and Community-Level Interaction Insights into Carbon Utilization and Element Cycling Functions of Hydrothermarchaeota in Hydrothermal Sediment.</title>
        <authorList>
            <person name="Zhou Z."/>
            <person name="Liu Y."/>
            <person name="Xu W."/>
            <person name="Pan J."/>
            <person name="Luo Z.H."/>
            <person name="Li M."/>
        </authorList>
    </citation>
    <scope>NUCLEOTIDE SEQUENCE [LARGE SCALE GENOMIC DNA]</scope>
    <source>
        <strain evidence="2">SpSt-1056</strain>
    </source>
</reference>
<dbReference type="Pfam" id="PF20256">
    <property type="entry name" value="MoCoBD_2"/>
    <property type="match status" value="1"/>
</dbReference>
<dbReference type="SUPFAM" id="SSF54665">
    <property type="entry name" value="CO dehydrogenase molybdoprotein N-domain-like"/>
    <property type="match status" value="1"/>
</dbReference>
<sequence>MNSEEDSLAILNEWLSQDRFIVVKKNVVRYESIAGVKGLLRYVEDYVDSRCLFARIVRSTTPHGIINSVKLNPGNGYLITARDVPGENQVGYAIADQPVLAEGKVRFYGEPVALAVASDQYAVEDLLEKVELDISPLPAVYDVFEALENKVVVHEEKGSNVAITAQVKKGSVEKGEAESDVVVENTYTLSPQDHAYIETEAALATPTYDGITVISQAQYPHLAQKTIARVLGLPYSRVTIIQPAVGGAFGGKDDMGPIVSAQAALAAWCMKKPVFLHYSREESFTSHCKRDPAIIRYRSGASKDGVLKFVDAEVFFDSGAYANRGPYTLWRAVVHASGPYRVPHVNVVGKLVYTNKVYQGSFRGFGNPQSQFAAERQMDELARKLGMDPVEFRLKNLLRPGDLSATSQPMPEDTGIASLLERMKKLDVFKARKRLREGNYVYGYGVACSWHGISTSRGVPDWGSAILTVYRDGSITIQTGIVEFGQGTHTAIRQVVAEVLGVPYEWVKVEGGTSLAPDTGATHGSRGLTLGGSAALIAAGKVRKRIVGVAAELLEANPKDIQIDEGRISIRGATNRYLEWREVVNACYSKGVDLTASGYFFLPKGKFDESSGQGHAYTIYSYSAVMAEVRVDVETGRVEVTRVWPGAACGRIINPAISLGQIHGAIAQGLGYSLLERLEFEEGRILTASFMDYLIPSALEIPAIQEPVYFEDKTAYGPFGAKGLAELALIPIPAAVANAVRDALGIEVNNIPIKPEQIKSLIEKGG</sequence>
<dbReference type="GO" id="GO:0005506">
    <property type="term" value="F:iron ion binding"/>
    <property type="evidence" value="ECO:0007669"/>
    <property type="project" value="InterPro"/>
</dbReference>
<dbReference type="InterPro" id="IPR036856">
    <property type="entry name" value="Ald_Oxase/Xan_DH_a/b_sf"/>
</dbReference>
<dbReference type="InterPro" id="IPR008274">
    <property type="entry name" value="AldOxase/xan_DH_MoCoBD1"/>
</dbReference>
<organism evidence="2">
    <name type="scientific">Caldiarchaeum subterraneum</name>
    <dbReference type="NCBI Taxonomy" id="311458"/>
    <lineage>
        <taxon>Archaea</taxon>
        <taxon>Nitrososphaerota</taxon>
        <taxon>Candidatus Caldarchaeales</taxon>
        <taxon>Candidatus Caldarchaeaceae</taxon>
        <taxon>Candidatus Caldarchaeum</taxon>
    </lineage>
</organism>
<comment type="caution">
    <text evidence="2">The sequence shown here is derived from an EMBL/GenBank/DDBJ whole genome shotgun (WGS) entry which is preliminary data.</text>
</comment>
<gene>
    <name evidence="2" type="ORF">ENM11_03885</name>
</gene>
<dbReference type="InterPro" id="IPR016208">
    <property type="entry name" value="Ald_Oxase/xanthine_DH-like"/>
</dbReference>
<dbReference type="PANTHER" id="PTHR11908:SF157">
    <property type="entry name" value="XANTHINE DEHYDROGENASE SUBUNIT D-RELATED"/>
    <property type="match status" value="1"/>
</dbReference>
<name>A0A7C5LCC7_CALS0</name>
<dbReference type="Gene3D" id="3.30.365.10">
    <property type="entry name" value="Aldehyde oxidase/xanthine dehydrogenase, molybdopterin binding domain"/>
    <property type="match status" value="4"/>
</dbReference>
<dbReference type="AlphaFoldDB" id="A0A7C5LCC7"/>
<feature type="domain" description="Aldehyde oxidase/xanthine dehydrogenase a/b hammerhead" evidence="1">
    <location>
        <begin position="37"/>
        <end position="138"/>
    </location>
</feature>
<dbReference type="Gene3D" id="3.90.1170.50">
    <property type="entry name" value="Aldehyde oxidase/xanthine dehydrogenase, a/b hammerhead"/>
    <property type="match status" value="1"/>
</dbReference>
<dbReference type="SUPFAM" id="SSF56003">
    <property type="entry name" value="Molybdenum cofactor-binding domain"/>
    <property type="match status" value="1"/>
</dbReference>
<dbReference type="InterPro" id="IPR046867">
    <property type="entry name" value="AldOxase/xan_DH_MoCoBD2"/>
</dbReference>
<evidence type="ECO:0000259" key="1">
    <source>
        <dbReference type="SMART" id="SM01008"/>
    </source>
</evidence>
<dbReference type="PANTHER" id="PTHR11908">
    <property type="entry name" value="XANTHINE DEHYDROGENASE"/>
    <property type="match status" value="1"/>
</dbReference>
<proteinExistence type="predicted"/>
<dbReference type="InterPro" id="IPR037165">
    <property type="entry name" value="AldOxase/xan_DH_Mopterin-bd_sf"/>
</dbReference>
<dbReference type="Pfam" id="PF02738">
    <property type="entry name" value="MoCoBD_1"/>
    <property type="match status" value="1"/>
</dbReference>
<accession>A0A7C5LCC7</accession>
<protein>
    <submittedName>
        <fullName evidence="2">Aldehyde oxidase</fullName>
    </submittedName>
</protein>
<dbReference type="GO" id="GO:0016491">
    <property type="term" value="F:oxidoreductase activity"/>
    <property type="evidence" value="ECO:0007669"/>
    <property type="project" value="InterPro"/>
</dbReference>
<dbReference type="EMBL" id="DRWN01000028">
    <property type="protein sequence ID" value="HHK68279.1"/>
    <property type="molecule type" value="Genomic_DNA"/>
</dbReference>
<dbReference type="InterPro" id="IPR000674">
    <property type="entry name" value="Ald_Oxase/Xan_DH_a/b"/>
</dbReference>